<dbReference type="Proteomes" id="UP000193978">
    <property type="component" value="Chromosome"/>
</dbReference>
<organism evidence="1 2">
    <name type="scientific">Methylocystis bryophila</name>
    <dbReference type="NCBI Taxonomy" id="655015"/>
    <lineage>
        <taxon>Bacteria</taxon>
        <taxon>Pseudomonadati</taxon>
        <taxon>Pseudomonadota</taxon>
        <taxon>Alphaproteobacteria</taxon>
        <taxon>Hyphomicrobiales</taxon>
        <taxon>Methylocystaceae</taxon>
        <taxon>Methylocystis</taxon>
    </lineage>
</organism>
<proteinExistence type="predicted"/>
<protein>
    <submittedName>
        <fullName evidence="1">Uncharacterized protein</fullName>
    </submittedName>
</protein>
<evidence type="ECO:0000313" key="1">
    <source>
        <dbReference type="EMBL" id="ARN82529.1"/>
    </source>
</evidence>
<keyword evidence="2" id="KW-1185">Reference proteome</keyword>
<dbReference type="KEGG" id="mbry:B1812_17165"/>
<reference evidence="1 2" key="1">
    <citation type="submission" date="2017-02" db="EMBL/GenBank/DDBJ databases">
        <authorList>
            <person name="Peterson S.W."/>
        </authorList>
    </citation>
    <scope>NUCLEOTIDE SEQUENCE [LARGE SCALE GENOMIC DNA]</scope>
    <source>
        <strain evidence="1 2">S285</strain>
    </source>
</reference>
<name>A0A1W6MYB3_9HYPH</name>
<accession>A0A1W6MYB3</accession>
<gene>
    <name evidence="1" type="ORF">B1812_17165</name>
</gene>
<evidence type="ECO:0000313" key="2">
    <source>
        <dbReference type="Proteomes" id="UP000193978"/>
    </source>
</evidence>
<dbReference type="EMBL" id="CP019948">
    <property type="protein sequence ID" value="ARN82529.1"/>
    <property type="molecule type" value="Genomic_DNA"/>
</dbReference>
<dbReference type="STRING" id="655015.B1812_17165"/>
<sequence length="85" mass="9279">MRALEVELDPQGSIGRRFASKTQEEGRSPNFPFGVALIRPDRRSCALTRMAPSAYKPSHFAAALRLLALRSLLALRGPSKGNKDG</sequence>
<dbReference type="AlphaFoldDB" id="A0A1W6MYB3"/>